<dbReference type="PANTHER" id="PTHR10378">
    <property type="entry name" value="LIM DOMAIN-BINDING PROTEIN"/>
    <property type="match status" value="1"/>
</dbReference>
<feature type="compositionally biased region" description="Polar residues" evidence="1">
    <location>
        <begin position="252"/>
        <end position="261"/>
    </location>
</feature>
<evidence type="ECO:0000313" key="2">
    <source>
        <dbReference type="EMBL" id="WEW57205.1"/>
    </source>
</evidence>
<organism evidence="2 3">
    <name type="scientific">Emydomyces testavorans</name>
    <dbReference type="NCBI Taxonomy" id="2070801"/>
    <lineage>
        <taxon>Eukaryota</taxon>
        <taxon>Fungi</taxon>
        <taxon>Dikarya</taxon>
        <taxon>Ascomycota</taxon>
        <taxon>Pezizomycotina</taxon>
        <taxon>Eurotiomycetes</taxon>
        <taxon>Eurotiomycetidae</taxon>
        <taxon>Onygenales</taxon>
        <taxon>Nannizziopsiaceae</taxon>
        <taxon>Emydomyces</taxon>
    </lineage>
</organism>
<dbReference type="EMBL" id="CP120628">
    <property type="protein sequence ID" value="WEW57205.1"/>
    <property type="molecule type" value="Genomic_DNA"/>
</dbReference>
<feature type="region of interest" description="Disordered" evidence="1">
    <location>
        <begin position="594"/>
        <end position="705"/>
    </location>
</feature>
<gene>
    <name evidence="2" type="ORF">PRK78_002667</name>
</gene>
<keyword evidence="3" id="KW-1185">Reference proteome</keyword>
<dbReference type="Pfam" id="PF01803">
    <property type="entry name" value="LIM_bind"/>
    <property type="match status" value="1"/>
</dbReference>
<proteinExistence type="predicted"/>
<evidence type="ECO:0000313" key="3">
    <source>
        <dbReference type="Proteomes" id="UP001219355"/>
    </source>
</evidence>
<name>A0AAF0IGQ9_9EURO</name>
<accession>A0AAF0IGQ9</accession>
<sequence length="730" mass="78668">MAQPFPAHQVGMAHHPGLAPGHPMAPGQHPNAAHLAAQPPGAGMVQPLHPGVSAPGGPQGTQATPMAGAMPQVVGTTGPGGPGPSAHALSHLGPTHSHQMFQHPQLAQSSCLWLLDDHANNPQLLQQQHQLQHQQFLRQRQQQIILQQQQQQQQQQQHGGMPVSLPNGTPAVSAAHMAAVQASNPNMRPVNIPPHIQQQMQAQGQHAQSQALQQQQQHQQQQHLFAMHMAAQQANNAAQQGQQPPQRPGAQTQSMHENQTVAAHPQLPPTTQGSNPPPQHQPNQPQLPASSQPPQQPPQTQAQQGQNAQTQPTAQPSQQSQISAQEAQLRAQQHGAGSAVMIPPRMPKRSFTFRLLSFAEQLSAYSNRNPAQGLAYWQTFVEQFYSPVGVLRQGVWNAQRGSKQFEISTPALARYYWTQFNSGIRQIQMIVEAAVDKDLPTGGQVVESPRTFFLYWFDNGCQLVSRGAIKVYFNAHGQIDVLDIGINGHTEYVPRNLLQLPGSPDQKQSPKVGKALNKRLQQKPMVPPSISLPASMVTDDGVPVAVMRFLEVAEIISQMQHLFQFSLQNPHLSPPEALRQLVATYPSQQNTIQMNFSQGHPSQGLIQRTPSLNGPNQFASPALGHLGIPGVQGSPHLGGSAHTPSPAQNHMAGPVAMTAQQSHQGTNTSGSQGTSANTSPNVSNKRRRASTIKMEADENGTAAEINGASINTAKVKASPRVGGKRQKGTS</sequence>
<feature type="compositionally biased region" description="Low complexity" evidence="1">
    <location>
        <begin position="197"/>
        <end position="251"/>
    </location>
</feature>
<feature type="region of interest" description="Disordered" evidence="1">
    <location>
        <begin position="149"/>
        <end position="170"/>
    </location>
</feature>
<feature type="compositionally biased region" description="Low complexity" evidence="1">
    <location>
        <begin position="281"/>
        <end position="328"/>
    </location>
</feature>
<reference evidence="2" key="1">
    <citation type="submission" date="2023-03" db="EMBL/GenBank/DDBJ databases">
        <title>Emydomyces testavorans Genome Sequence.</title>
        <authorList>
            <person name="Hoyer L."/>
        </authorList>
    </citation>
    <scope>NUCLEOTIDE SEQUENCE</scope>
    <source>
        <strain evidence="2">16-2883</strain>
    </source>
</reference>
<evidence type="ECO:0008006" key="4">
    <source>
        <dbReference type="Google" id="ProtNLM"/>
    </source>
</evidence>
<feature type="compositionally biased region" description="Polar residues" evidence="1">
    <location>
        <begin position="594"/>
        <end position="619"/>
    </location>
</feature>
<dbReference type="AlphaFoldDB" id="A0AAF0IGQ9"/>
<feature type="region of interest" description="Disordered" evidence="1">
    <location>
        <begin position="1"/>
        <end position="102"/>
    </location>
</feature>
<dbReference type="Proteomes" id="UP001219355">
    <property type="component" value="Chromosome 2"/>
</dbReference>
<evidence type="ECO:0000256" key="1">
    <source>
        <dbReference type="SAM" id="MobiDB-lite"/>
    </source>
</evidence>
<dbReference type="InterPro" id="IPR029005">
    <property type="entry name" value="LIM-bd/SEUSS"/>
</dbReference>
<feature type="compositionally biased region" description="Polar residues" evidence="1">
    <location>
        <begin position="658"/>
        <end position="683"/>
    </location>
</feature>
<protein>
    <recommendedName>
        <fullName evidence="4">PtaB protein</fullName>
    </recommendedName>
</protein>
<feature type="region of interest" description="Disordered" evidence="1">
    <location>
        <begin position="197"/>
        <end position="343"/>
    </location>
</feature>